<evidence type="ECO:0000313" key="2">
    <source>
        <dbReference type="EMBL" id="AUR81061.1"/>
    </source>
</evidence>
<feature type="coiled-coil region" evidence="1">
    <location>
        <begin position="82"/>
        <end position="109"/>
    </location>
</feature>
<keyword evidence="3" id="KW-1185">Reference proteome</keyword>
<evidence type="ECO:0000313" key="3">
    <source>
        <dbReference type="Proteomes" id="UP000240536"/>
    </source>
</evidence>
<dbReference type="EMBL" id="MG720308">
    <property type="protein sequence ID" value="AUR81061.1"/>
    <property type="molecule type" value="Genomic_DNA"/>
</dbReference>
<sequence>MQFNLVGTPSLASKINGTLLVQTQTLFFNLLLEELITARRVAMGVQPELKEDEDHDPDVDSENRILDMCEAIIGEVPEDRPEEEHKSMLEALEKDISNLLHEAAEVFSNNPDNNDQLDVLSNQNLNDVKELNWVLSETGNLALRLK</sequence>
<reference evidence="3" key="1">
    <citation type="submission" date="2017-12" db="EMBL/GenBank/DDBJ databases">
        <title>Phage resistance in Vibrio sp. unravels a complex metabolic adaptation strategy.</title>
        <authorList>
            <person name="Skliros D."/>
            <person name="Kalatzis P.G."/>
            <person name="Katharios P."/>
            <person name="Flemetakis E."/>
        </authorList>
    </citation>
    <scope>NUCLEOTIDE SEQUENCE [LARGE SCALE GENOMIC DNA]</scope>
</reference>
<protein>
    <submittedName>
        <fullName evidence="2">Uncharacterized protein</fullName>
    </submittedName>
</protein>
<name>A0A2I7QI39_9CAUD</name>
<keyword evidence="1" id="KW-0175">Coiled coil</keyword>
<dbReference type="Proteomes" id="UP000240536">
    <property type="component" value="Segment"/>
</dbReference>
<proteinExistence type="predicted"/>
<accession>A0A2I7QI39</accession>
<dbReference type="OrthoDB" id="32422at10239"/>
<evidence type="ECO:0000256" key="1">
    <source>
        <dbReference type="SAM" id="Coils"/>
    </source>
</evidence>
<gene>
    <name evidence="2" type="ORF">Aphrodite1_0116</name>
</gene>
<organism evidence="2 3">
    <name type="scientific">Vibrio phage Aphrodite1</name>
    <dbReference type="NCBI Taxonomy" id="2070057"/>
    <lineage>
        <taxon>Viruses</taxon>
        <taxon>Duplodnaviria</taxon>
        <taxon>Heunggongvirae</taxon>
        <taxon>Uroviricota</taxon>
        <taxon>Caudoviricetes</taxon>
        <taxon>Chimalliviridae</taxon>
        <taxon>Gorgonvirinae</taxon>
        <taxon>Aphroditevirus</taxon>
        <taxon>Aphroditevirus aphrodite1</taxon>
    </lineage>
</organism>